<evidence type="ECO:0000256" key="1">
    <source>
        <dbReference type="ARBA" id="ARBA00004613"/>
    </source>
</evidence>
<gene>
    <name evidence="13" type="primary">Dmoj\GI20098</name>
    <name evidence="13" type="ORF">Dmoj_GI20098</name>
</gene>
<feature type="domain" description="Thyroglobulin type-1" evidence="11">
    <location>
        <begin position="312"/>
        <end position="377"/>
    </location>
</feature>
<dbReference type="InterPro" id="IPR002350">
    <property type="entry name" value="Kazal_dom"/>
</dbReference>
<dbReference type="Pfam" id="PF07648">
    <property type="entry name" value="Kazal_2"/>
    <property type="match status" value="1"/>
</dbReference>
<dbReference type="AlphaFoldDB" id="B4KM40"/>
<proteinExistence type="predicted"/>
<evidence type="ECO:0000259" key="12">
    <source>
        <dbReference type="PROSITE" id="PS51465"/>
    </source>
</evidence>
<dbReference type="GO" id="GO:0005509">
    <property type="term" value="F:calcium ion binding"/>
    <property type="evidence" value="ECO:0007669"/>
    <property type="project" value="InterPro"/>
</dbReference>
<dbReference type="Gene3D" id="4.10.800.10">
    <property type="entry name" value="Thyroglobulin type-1"/>
    <property type="match status" value="2"/>
</dbReference>
<dbReference type="InterPro" id="IPR011992">
    <property type="entry name" value="EF-hand-dom_pair"/>
</dbReference>
<dbReference type="Gene3D" id="1.10.238.10">
    <property type="entry name" value="EF-hand"/>
    <property type="match status" value="2"/>
</dbReference>
<keyword evidence="7" id="KW-0325">Glycoprotein</keyword>
<dbReference type="SMART" id="SM00211">
    <property type="entry name" value="TY"/>
    <property type="match status" value="2"/>
</dbReference>
<reference evidence="13 14" key="1">
    <citation type="journal article" date="2007" name="Nature">
        <title>Evolution of genes and genomes on the Drosophila phylogeny.</title>
        <authorList>
            <consortium name="Drosophila 12 Genomes Consortium"/>
            <person name="Clark A.G."/>
            <person name="Eisen M.B."/>
            <person name="Smith D.R."/>
            <person name="Bergman C.M."/>
            <person name="Oliver B."/>
            <person name="Markow T.A."/>
            <person name="Kaufman T.C."/>
            <person name="Kellis M."/>
            <person name="Gelbart W."/>
            <person name="Iyer V.N."/>
            <person name="Pollard D.A."/>
            <person name="Sackton T.B."/>
            <person name="Larracuente A.M."/>
            <person name="Singh N.D."/>
            <person name="Abad J.P."/>
            <person name="Abt D.N."/>
            <person name="Adryan B."/>
            <person name="Aguade M."/>
            <person name="Akashi H."/>
            <person name="Anderson W.W."/>
            <person name="Aquadro C.F."/>
            <person name="Ardell D.H."/>
            <person name="Arguello R."/>
            <person name="Artieri C.G."/>
            <person name="Barbash D.A."/>
            <person name="Barker D."/>
            <person name="Barsanti P."/>
            <person name="Batterham P."/>
            <person name="Batzoglou S."/>
            <person name="Begun D."/>
            <person name="Bhutkar A."/>
            <person name="Blanco E."/>
            <person name="Bosak S.A."/>
            <person name="Bradley R.K."/>
            <person name="Brand A.D."/>
            <person name="Brent M.R."/>
            <person name="Brooks A.N."/>
            <person name="Brown R.H."/>
            <person name="Butlin R.K."/>
            <person name="Caggese C."/>
            <person name="Calvi B.R."/>
            <person name="Bernardo de Carvalho A."/>
            <person name="Caspi A."/>
            <person name="Castrezana S."/>
            <person name="Celniker S.E."/>
            <person name="Chang J.L."/>
            <person name="Chapple C."/>
            <person name="Chatterji S."/>
            <person name="Chinwalla A."/>
            <person name="Civetta A."/>
            <person name="Clifton S.W."/>
            <person name="Comeron J.M."/>
            <person name="Costello J.C."/>
            <person name="Coyne J.A."/>
            <person name="Daub J."/>
            <person name="David R.G."/>
            <person name="Delcher A.L."/>
            <person name="Delehaunty K."/>
            <person name="Do C.B."/>
            <person name="Ebling H."/>
            <person name="Edwards K."/>
            <person name="Eickbush T."/>
            <person name="Evans J.D."/>
            <person name="Filipski A."/>
            <person name="Findeiss S."/>
            <person name="Freyhult E."/>
            <person name="Fulton L."/>
            <person name="Fulton R."/>
            <person name="Garcia A.C."/>
            <person name="Gardiner A."/>
            <person name="Garfield D.A."/>
            <person name="Garvin B.E."/>
            <person name="Gibson G."/>
            <person name="Gilbert D."/>
            <person name="Gnerre S."/>
            <person name="Godfrey J."/>
            <person name="Good R."/>
            <person name="Gotea V."/>
            <person name="Gravely B."/>
            <person name="Greenberg A.J."/>
            <person name="Griffiths-Jones S."/>
            <person name="Gross S."/>
            <person name="Guigo R."/>
            <person name="Gustafson E.A."/>
            <person name="Haerty W."/>
            <person name="Hahn M.W."/>
            <person name="Halligan D.L."/>
            <person name="Halpern A.L."/>
            <person name="Halter G.M."/>
            <person name="Han M.V."/>
            <person name="Heger A."/>
            <person name="Hillier L."/>
            <person name="Hinrichs A.S."/>
            <person name="Holmes I."/>
            <person name="Hoskins R.A."/>
            <person name="Hubisz M.J."/>
            <person name="Hultmark D."/>
            <person name="Huntley M.A."/>
            <person name="Jaffe D.B."/>
            <person name="Jagadeeshan S."/>
            <person name="Jeck W.R."/>
            <person name="Johnson J."/>
            <person name="Jones C.D."/>
            <person name="Jordan W.C."/>
            <person name="Karpen G.H."/>
            <person name="Kataoka E."/>
            <person name="Keightley P.D."/>
            <person name="Kheradpour P."/>
            <person name="Kirkness E.F."/>
            <person name="Koerich L.B."/>
            <person name="Kristiansen K."/>
            <person name="Kudrna D."/>
            <person name="Kulathinal R.J."/>
            <person name="Kumar S."/>
            <person name="Kwok R."/>
            <person name="Lander E."/>
            <person name="Langley C.H."/>
            <person name="Lapoint R."/>
            <person name="Lazzaro B.P."/>
            <person name="Lee S.J."/>
            <person name="Levesque L."/>
            <person name="Li R."/>
            <person name="Lin C.F."/>
            <person name="Lin M.F."/>
            <person name="Lindblad-Toh K."/>
            <person name="Llopart A."/>
            <person name="Long M."/>
            <person name="Low L."/>
            <person name="Lozovsky E."/>
            <person name="Lu J."/>
            <person name="Luo M."/>
            <person name="Machado C.A."/>
            <person name="Makalowski W."/>
            <person name="Marzo M."/>
            <person name="Matsuda M."/>
            <person name="Matzkin L."/>
            <person name="McAllister B."/>
            <person name="McBride C.S."/>
            <person name="McKernan B."/>
            <person name="McKernan K."/>
            <person name="Mendez-Lago M."/>
            <person name="Minx P."/>
            <person name="Mollenhauer M.U."/>
            <person name="Montooth K."/>
            <person name="Mount S.M."/>
            <person name="Mu X."/>
            <person name="Myers E."/>
            <person name="Negre B."/>
            <person name="Newfeld S."/>
            <person name="Nielsen R."/>
            <person name="Noor M.A."/>
            <person name="O'Grady P."/>
            <person name="Pachter L."/>
            <person name="Papaceit M."/>
            <person name="Parisi M.J."/>
            <person name="Parisi M."/>
            <person name="Parts L."/>
            <person name="Pedersen J.S."/>
            <person name="Pesole G."/>
            <person name="Phillippy A.M."/>
            <person name="Ponting C.P."/>
            <person name="Pop M."/>
            <person name="Porcelli D."/>
            <person name="Powell J.R."/>
            <person name="Prohaska S."/>
            <person name="Pruitt K."/>
            <person name="Puig M."/>
            <person name="Quesneville H."/>
            <person name="Ram K.R."/>
            <person name="Rand D."/>
            <person name="Rasmussen M.D."/>
            <person name="Reed L.K."/>
            <person name="Reenan R."/>
            <person name="Reily A."/>
            <person name="Remington K.A."/>
            <person name="Rieger T.T."/>
            <person name="Ritchie M.G."/>
            <person name="Robin C."/>
            <person name="Rogers Y.H."/>
            <person name="Rohde C."/>
            <person name="Rozas J."/>
            <person name="Rubenfield M.J."/>
            <person name="Ruiz A."/>
            <person name="Russo S."/>
            <person name="Salzberg S.L."/>
            <person name="Sanchez-Gracia A."/>
            <person name="Saranga D.J."/>
            <person name="Sato H."/>
            <person name="Schaeffer S.W."/>
            <person name="Schatz M.C."/>
            <person name="Schlenke T."/>
            <person name="Schwartz R."/>
            <person name="Segarra C."/>
            <person name="Singh R.S."/>
            <person name="Sirot L."/>
            <person name="Sirota M."/>
            <person name="Sisneros N.B."/>
            <person name="Smith C.D."/>
            <person name="Smith T.F."/>
            <person name="Spieth J."/>
            <person name="Stage D.E."/>
            <person name="Stark A."/>
            <person name="Stephan W."/>
            <person name="Strausberg R.L."/>
            <person name="Strempel S."/>
            <person name="Sturgill D."/>
            <person name="Sutton G."/>
            <person name="Sutton G.G."/>
            <person name="Tao W."/>
            <person name="Teichmann S."/>
            <person name="Tobari Y.N."/>
            <person name="Tomimura Y."/>
            <person name="Tsolas J.M."/>
            <person name="Valente V.L."/>
            <person name="Venter E."/>
            <person name="Venter J.C."/>
            <person name="Vicario S."/>
            <person name="Vieira F.G."/>
            <person name="Vilella A.J."/>
            <person name="Villasante A."/>
            <person name="Walenz B."/>
            <person name="Wang J."/>
            <person name="Wasserman M."/>
            <person name="Watts T."/>
            <person name="Wilson D."/>
            <person name="Wilson R.K."/>
            <person name="Wing R.A."/>
            <person name="Wolfner M.F."/>
            <person name="Wong A."/>
            <person name="Wong G.K."/>
            <person name="Wu C.I."/>
            <person name="Wu G."/>
            <person name="Yamamoto D."/>
            <person name="Yang H.P."/>
            <person name="Yang S.P."/>
            <person name="Yorke J.A."/>
            <person name="Yoshida K."/>
            <person name="Zdobnov E."/>
            <person name="Zhang P."/>
            <person name="Zhang Y."/>
            <person name="Zimin A.V."/>
            <person name="Baldwin J."/>
            <person name="Abdouelleil A."/>
            <person name="Abdulkadir J."/>
            <person name="Abebe A."/>
            <person name="Abera B."/>
            <person name="Abreu J."/>
            <person name="Acer S.C."/>
            <person name="Aftuck L."/>
            <person name="Alexander A."/>
            <person name="An P."/>
            <person name="Anderson E."/>
            <person name="Anderson S."/>
            <person name="Arachi H."/>
            <person name="Azer M."/>
            <person name="Bachantsang P."/>
            <person name="Barry A."/>
            <person name="Bayul T."/>
            <person name="Berlin A."/>
            <person name="Bessette D."/>
            <person name="Bloom T."/>
            <person name="Blye J."/>
            <person name="Boguslavskiy L."/>
            <person name="Bonnet C."/>
            <person name="Boukhgalter B."/>
            <person name="Bourzgui I."/>
            <person name="Brown A."/>
            <person name="Cahill P."/>
            <person name="Channer S."/>
            <person name="Cheshatsang Y."/>
            <person name="Chuda L."/>
            <person name="Citroen M."/>
            <person name="Collymore A."/>
            <person name="Cooke P."/>
            <person name="Costello M."/>
            <person name="D'Aco K."/>
            <person name="Daza R."/>
            <person name="De Haan G."/>
            <person name="DeGray S."/>
            <person name="DeMaso C."/>
            <person name="Dhargay N."/>
            <person name="Dooley K."/>
            <person name="Dooley E."/>
            <person name="Doricent M."/>
            <person name="Dorje P."/>
            <person name="Dorjee K."/>
            <person name="Dupes A."/>
            <person name="Elong R."/>
            <person name="Falk J."/>
            <person name="Farina A."/>
            <person name="Faro S."/>
            <person name="Ferguson D."/>
            <person name="Fisher S."/>
            <person name="Foley C.D."/>
            <person name="Franke A."/>
            <person name="Friedrich D."/>
            <person name="Gadbois L."/>
            <person name="Gearin G."/>
            <person name="Gearin C.R."/>
            <person name="Giannoukos G."/>
            <person name="Goode T."/>
            <person name="Graham J."/>
            <person name="Grandbois E."/>
            <person name="Grewal S."/>
            <person name="Gyaltsen K."/>
            <person name="Hafez N."/>
            <person name="Hagos B."/>
            <person name="Hall J."/>
            <person name="Henson C."/>
            <person name="Hollinger A."/>
            <person name="Honan T."/>
            <person name="Huard M.D."/>
            <person name="Hughes L."/>
            <person name="Hurhula B."/>
            <person name="Husby M.E."/>
            <person name="Kamat A."/>
            <person name="Kanga B."/>
            <person name="Kashin S."/>
            <person name="Khazanovich D."/>
            <person name="Kisner P."/>
            <person name="Lance K."/>
            <person name="Lara M."/>
            <person name="Lee W."/>
            <person name="Lennon N."/>
            <person name="Letendre F."/>
            <person name="LeVine R."/>
            <person name="Lipovsky A."/>
            <person name="Liu X."/>
            <person name="Liu J."/>
            <person name="Liu S."/>
            <person name="Lokyitsang T."/>
            <person name="Lokyitsang Y."/>
            <person name="Lubonja R."/>
            <person name="Lui A."/>
            <person name="MacDonald P."/>
            <person name="Magnisalis V."/>
            <person name="Maru K."/>
            <person name="Matthews C."/>
            <person name="McCusker W."/>
            <person name="McDonough S."/>
            <person name="Mehta T."/>
            <person name="Meldrim J."/>
            <person name="Meneus L."/>
            <person name="Mihai O."/>
            <person name="Mihalev A."/>
            <person name="Mihova T."/>
            <person name="Mittelman R."/>
            <person name="Mlenga V."/>
            <person name="Montmayeur A."/>
            <person name="Mulrain L."/>
            <person name="Navidi A."/>
            <person name="Naylor J."/>
            <person name="Negash T."/>
            <person name="Nguyen T."/>
            <person name="Nguyen N."/>
            <person name="Nicol R."/>
            <person name="Norbu C."/>
            <person name="Norbu N."/>
            <person name="Novod N."/>
            <person name="O'Neill B."/>
            <person name="Osman S."/>
            <person name="Markiewicz E."/>
            <person name="Oyono O.L."/>
            <person name="Patti C."/>
            <person name="Phunkhang P."/>
            <person name="Pierre F."/>
            <person name="Priest M."/>
            <person name="Raghuraman S."/>
            <person name="Rege F."/>
            <person name="Reyes R."/>
            <person name="Rise C."/>
            <person name="Rogov P."/>
            <person name="Ross K."/>
            <person name="Ryan E."/>
            <person name="Settipalli S."/>
            <person name="Shea T."/>
            <person name="Sherpa N."/>
            <person name="Shi L."/>
            <person name="Shih D."/>
            <person name="Sparrow T."/>
            <person name="Spaulding J."/>
            <person name="Stalker J."/>
            <person name="Stange-Thomann N."/>
            <person name="Stavropoulos S."/>
            <person name="Stone C."/>
            <person name="Strader C."/>
            <person name="Tesfaye S."/>
            <person name="Thomson T."/>
            <person name="Thoulutsang Y."/>
            <person name="Thoulutsang D."/>
            <person name="Topham K."/>
            <person name="Topping I."/>
            <person name="Tsamla T."/>
            <person name="Vassiliev H."/>
            <person name="Vo A."/>
            <person name="Wangchuk T."/>
            <person name="Wangdi T."/>
            <person name="Weiand M."/>
            <person name="Wilkinson J."/>
            <person name="Wilson A."/>
            <person name="Yadav S."/>
            <person name="Young G."/>
            <person name="Yu Q."/>
            <person name="Zembek L."/>
            <person name="Zhong D."/>
            <person name="Zimmer A."/>
            <person name="Zwirko Z."/>
            <person name="Jaffe D.B."/>
            <person name="Alvarez P."/>
            <person name="Brockman W."/>
            <person name="Butler J."/>
            <person name="Chin C."/>
            <person name="Gnerre S."/>
            <person name="Grabherr M."/>
            <person name="Kleber M."/>
            <person name="Mauceli E."/>
            <person name="MacCallum I."/>
        </authorList>
    </citation>
    <scope>NUCLEOTIDE SEQUENCE [LARGE SCALE GENOMIC DNA]</scope>
    <source>
        <strain evidence="14">Tucson 15081-1352.22</strain>
    </source>
</reference>
<dbReference type="InterPro" id="IPR018247">
    <property type="entry name" value="EF_Hand_1_Ca_BS"/>
</dbReference>
<keyword evidence="14" id="KW-1185">Reference proteome</keyword>
<protein>
    <recommendedName>
        <fullName evidence="15">SPARC-related modular calcium-binding protein 2</fullName>
    </recommendedName>
</protein>
<evidence type="ECO:0008006" key="15">
    <source>
        <dbReference type="Google" id="ProtNLM"/>
    </source>
</evidence>
<comment type="caution">
    <text evidence="8">Lacks conserved residue(s) required for the propagation of feature annotation.</text>
</comment>
<dbReference type="KEGG" id="dmo:Dmoj_GI20098"/>
<evidence type="ECO:0000256" key="4">
    <source>
        <dbReference type="ARBA" id="ARBA00022737"/>
    </source>
</evidence>
<dbReference type="CDD" id="cd00191">
    <property type="entry name" value="TY"/>
    <property type="match status" value="2"/>
</dbReference>
<dbReference type="PROSITE" id="PS00484">
    <property type="entry name" value="THYROGLOBULIN_1_1"/>
    <property type="match status" value="1"/>
</dbReference>
<feature type="domain" description="Kazal-like" evidence="12">
    <location>
        <begin position="41"/>
        <end position="96"/>
    </location>
</feature>
<dbReference type="PANTHER" id="PTHR12352:SF30">
    <property type="entry name" value="FI05255P"/>
    <property type="match status" value="1"/>
</dbReference>
<dbReference type="SUPFAM" id="SSF47473">
    <property type="entry name" value="EF-hand"/>
    <property type="match status" value="2"/>
</dbReference>
<feature type="compositionally biased region" description="Basic and acidic residues" evidence="9">
    <location>
        <begin position="178"/>
        <end position="191"/>
    </location>
</feature>
<feature type="domain" description="Thyroglobulin type-1" evidence="11">
    <location>
        <begin position="71"/>
        <end position="158"/>
    </location>
</feature>
<dbReference type="InterPro" id="IPR036857">
    <property type="entry name" value="Thyroglobulin_1_sf"/>
</dbReference>
<evidence type="ECO:0000256" key="6">
    <source>
        <dbReference type="ARBA" id="ARBA00023157"/>
    </source>
</evidence>
<sequence length="526" mass="59745">MFIKCLSITFCVLLAQLMVESLEQQQQQQQPQETRLDLPLSQSLSECAAKQGECDESEMEPVCGTDDQTYPTRCHLLRVQCSGHQVSLKHRGNCKGCLVARQYARRERERNPKIFFPRCRSDGNYAAVQCLGDTGCWCSDSSGNPIKNTSTRRSRPKCSASGRSNRRRSPQRQLNSDADSREAGNGHRACSKTDRQAFNSHLIELLRNEHARSGQTLPAGGLSDAAILDWKFAQMDGNANQLLDRQEVRELKKLVKRLVKPRRCGRAFGKYCDVNRDDSLSRLEWSSCLTKDASQLLMDKTAETTNNDSEVDANCWTDRAVAREEQRHDGNRSFYVPECMPDGRYKRVQCYSSICWCVNEETGKNIPGTFGQTRPQCDEVSAVRPMKGCTEPRKTQFLKELKAFFNTQILPSSNSGNSTLWKSEDERIATLSFVFLDKNKNKSWERKEWKVFRDLVTRSSNLSKCGKKLPRYCDANDDKIISLSEWLNCLQSQRAESTTTAKPTQSNETATSRLLGSNPLEQYLKD</sequence>
<dbReference type="PROSITE" id="PS51465">
    <property type="entry name" value="KAZAL_2"/>
    <property type="match status" value="1"/>
</dbReference>
<dbReference type="CDD" id="cd00104">
    <property type="entry name" value="KAZAL_FS"/>
    <property type="match status" value="1"/>
</dbReference>
<dbReference type="eggNOG" id="KOG4578">
    <property type="taxonomic scope" value="Eukaryota"/>
</dbReference>
<keyword evidence="4" id="KW-0677">Repeat</keyword>
<dbReference type="GO" id="GO:0005615">
    <property type="term" value="C:extracellular space"/>
    <property type="evidence" value="ECO:0007669"/>
    <property type="project" value="TreeGrafter"/>
</dbReference>
<keyword evidence="5" id="KW-0106">Calcium</keyword>
<dbReference type="SMART" id="SM00280">
    <property type="entry name" value="KAZAL"/>
    <property type="match status" value="1"/>
</dbReference>
<feature type="signal peptide" evidence="10">
    <location>
        <begin position="1"/>
        <end position="21"/>
    </location>
</feature>
<dbReference type="GO" id="GO:0050840">
    <property type="term" value="F:extracellular matrix binding"/>
    <property type="evidence" value="ECO:0007669"/>
    <property type="project" value="TreeGrafter"/>
</dbReference>
<feature type="chain" id="PRO_5006456598" description="SPARC-related modular calcium-binding protein 2" evidence="10">
    <location>
        <begin position="22"/>
        <end position="526"/>
    </location>
</feature>
<evidence type="ECO:0000256" key="2">
    <source>
        <dbReference type="ARBA" id="ARBA00022525"/>
    </source>
</evidence>
<keyword evidence="2" id="KW-0964">Secreted</keyword>
<dbReference type="CDD" id="cd16234">
    <property type="entry name" value="EFh_SPARC_SMOC"/>
    <property type="match status" value="2"/>
</dbReference>
<evidence type="ECO:0000313" key="14">
    <source>
        <dbReference type="Proteomes" id="UP000009192"/>
    </source>
</evidence>
<dbReference type="Proteomes" id="UP000009192">
    <property type="component" value="Unassembled WGS sequence"/>
</dbReference>
<evidence type="ECO:0000256" key="10">
    <source>
        <dbReference type="SAM" id="SignalP"/>
    </source>
</evidence>
<dbReference type="PROSITE" id="PS00018">
    <property type="entry name" value="EF_HAND_1"/>
    <property type="match status" value="3"/>
</dbReference>
<dbReference type="Pfam" id="PF10591">
    <property type="entry name" value="SPARC_Ca_bdg"/>
    <property type="match status" value="2"/>
</dbReference>
<organism evidence="13 14">
    <name type="scientific">Drosophila mojavensis</name>
    <name type="common">Fruit fly</name>
    <dbReference type="NCBI Taxonomy" id="7230"/>
    <lineage>
        <taxon>Eukaryota</taxon>
        <taxon>Metazoa</taxon>
        <taxon>Ecdysozoa</taxon>
        <taxon>Arthropoda</taxon>
        <taxon>Hexapoda</taxon>
        <taxon>Insecta</taxon>
        <taxon>Pterygota</taxon>
        <taxon>Neoptera</taxon>
        <taxon>Endopterygota</taxon>
        <taxon>Diptera</taxon>
        <taxon>Brachycera</taxon>
        <taxon>Muscomorpha</taxon>
        <taxon>Ephydroidea</taxon>
        <taxon>Drosophilidae</taxon>
        <taxon>Drosophila</taxon>
    </lineage>
</organism>
<dbReference type="Pfam" id="PF00086">
    <property type="entry name" value="Thyroglobulin_1"/>
    <property type="match status" value="2"/>
</dbReference>
<dbReference type="GO" id="GO:0030198">
    <property type="term" value="P:extracellular matrix organization"/>
    <property type="evidence" value="ECO:0007669"/>
    <property type="project" value="TreeGrafter"/>
</dbReference>
<name>B4KM40_DROMO</name>
<evidence type="ECO:0000256" key="3">
    <source>
        <dbReference type="ARBA" id="ARBA00022729"/>
    </source>
</evidence>
<dbReference type="Gene3D" id="3.30.60.30">
    <property type="match status" value="1"/>
</dbReference>
<dbReference type="GO" id="GO:0008201">
    <property type="term" value="F:heparin binding"/>
    <property type="evidence" value="ECO:0007669"/>
    <property type="project" value="TreeGrafter"/>
</dbReference>
<keyword evidence="3 10" id="KW-0732">Signal</keyword>
<keyword evidence="6 8" id="KW-1015">Disulfide bond</keyword>
<dbReference type="OrthoDB" id="5986054at2759"/>
<dbReference type="PANTHER" id="PTHR12352">
    <property type="entry name" value="SECRETED MODULAR CALCIUM-BINDING PROTEIN"/>
    <property type="match status" value="1"/>
</dbReference>
<evidence type="ECO:0000256" key="7">
    <source>
        <dbReference type="ARBA" id="ARBA00023180"/>
    </source>
</evidence>
<dbReference type="GO" id="GO:0005604">
    <property type="term" value="C:basement membrane"/>
    <property type="evidence" value="ECO:0007669"/>
    <property type="project" value="TreeGrafter"/>
</dbReference>
<dbReference type="InterPro" id="IPR051950">
    <property type="entry name" value="Dev_reg/Prot_inhib"/>
</dbReference>
<dbReference type="InParanoid" id="B4KM40"/>
<evidence type="ECO:0000256" key="5">
    <source>
        <dbReference type="ARBA" id="ARBA00022837"/>
    </source>
</evidence>
<feature type="disulfide bond" evidence="8">
    <location>
        <begin position="357"/>
        <end position="377"/>
    </location>
</feature>
<dbReference type="PROSITE" id="PS51162">
    <property type="entry name" value="THYROGLOBULIN_1_2"/>
    <property type="match status" value="2"/>
</dbReference>
<dbReference type="InterPro" id="IPR000716">
    <property type="entry name" value="Thyroglobulin_1"/>
</dbReference>
<evidence type="ECO:0000256" key="9">
    <source>
        <dbReference type="SAM" id="MobiDB-lite"/>
    </source>
</evidence>
<accession>B4KM40</accession>
<dbReference type="FunCoup" id="B4KM40">
    <property type="interactions" value="105"/>
</dbReference>
<evidence type="ECO:0000259" key="11">
    <source>
        <dbReference type="PROSITE" id="PS51162"/>
    </source>
</evidence>
<dbReference type="EMBL" id="CH933808">
    <property type="protein sequence ID" value="EDW08704.2"/>
    <property type="molecule type" value="Genomic_DNA"/>
</dbReference>
<dbReference type="HOGENOM" id="CLU_023483_1_0_1"/>
<evidence type="ECO:0000313" key="13">
    <source>
        <dbReference type="EMBL" id="EDW08704.2"/>
    </source>
</evidence>
<feature type="disulfide bond" evidence="8">
    <location>
        <begin position="138"/>
        <end position="158"/>
    </location>
</feature>
<dbReference type="SUPFAM" id="SSF57610">
    <property type="entry name" value="Thyroglobulin type-1 domain"/>
    <property type="match status" value="2"/>
</dbReference>
<comment type="subcellular location">
    <subcellularLocation>
        <location evidence="1">Secreted</location>
    </subcellularLocation>
</comment>
<dbReference type="InterPro" id="IPR019577">
    <property type="entry name" value="SPARC/Testican_Ca-bd-dom"/>
</dbReference>
<feature type="region of interest" description="Disordered" evidence="9">
    <location>
        <begin position="147"/>
        <end position="191"/>
    </location>
</feature>
<evidence type="ECO:0000256" key="8">
    <source>
        <dbReference type="PROSITE-ProRule" id="PRU00500"/>
    </source>
</evidence>